<accession>B5GS19</accession>
<feature type="region of interest" description="Disordered" evidence="1">
    <location>
        <begin position="88"/>
        <end position="134"/>
    </location>
</feature>
<sequence length="134" mass="14222">MSGVEVEFHSSTGLRASFKGVVEPDGVTGHRYSGTVRATCMLDRSSRDFANTVALGSGGTSAQYTYLENETADFRIGINTGAGNQFEYGQKATAAPGGPPRRITKESRSSRVPTSSQPAAHDPPARARTGRNTR</sequence>
<organism evidence="2 3">
    <name type="scientific">Streptomyces clavuligerus</name>
    <dbReference type="NCBI Taxonomy" id="1901"/>
    <lineage>
        <taxon>Bacteria</taxon>
        <taxon>Bacillati</taxon>
        <taxon>Actinomycetota</taxon>
        <taxon>Actinomycetes</taxon>
        <taxon>Kitasatosporales</taxon>
        <taxon>Streptomycetaceae</taxon>
        <taxon>Streptomyces</taxon>
    </lineage>
</organism>
<evidence type="ECO:0000313" key="3">
    <source>
        <dbReference type="Proteomes" id="UP000002357"/>
    </source>
</evidence>
<evidence type="ECO:0000313" key="2">
    <source>
        <dbReference type="EMBL" id="EFG03812.2"/>
    </source>
</evidence>
<name>B5GS19_STRCL</name>
<dbReference type="AlphaFoldDB" id="B5GS19"/>
<keyword evidence="3" id="KW-1185">Reference proteome</keyword>
<proteinExistence type="predicted"/>
<geneLocation type="plasmid" evidence="2 3">
    <name>pSCL4</name>
</geneLocation>
<dbReference type="OrthoDB" id="7066005at2"/>
<protein>
    <submittedName>
        <fullName evidence="2">Uncharacterized protein</fullName>
    </submittedName>
</protein>
<gene>
    <name evidence="2" type="ORF">SCLAV_p0321</name>
</gene>
<dbReference type="RefSeq" id="WP_003954599.1">
    <property type="nucleotide sequence ID" value="NZ_CM000914.1"/>
</dbReference>
<keyword evidence="2" id="KW-0614">Plasmid</keyword>
<dbReference type="EMBL" id="CM000914">
    <property type="protein sequence ID" value="EFG03812.2"/>
    <property type="molecule type" value="Genomic_DNA"/>
</dbReference>
<dbReference type="GeneID" id="93733504"/>
<reference evidence="2 3" key="1">
    <citation type="journal article" date="2010" name="Genome Biol. Evol.">
        <title>The sequence of a 1.8-mb bacterial linear plasmid reveals a rich evolutionary reservoir of secondary metabolic pathways.</title>
        <authorList>
            <person name="Medema M.H."/>
            <person name="Trefzer A."/>
            <person name="Kovalchuk A."/>
            <person name="van den Berg M."/>
            <person name="Mueller U."/>
            <person name="Heijne W."/>
            <person name="Wu L."/>
            <person name="Alam M.T."/>
            <person name="Ronning C.M."/>
            <person name="Nierman W.C."/>
            <person name="Bovenberg R.A.L."/>
            <person name="Breitling R."/>
            <person name="Takano E."/>
        </authorList>
    </citation>
    <scope>NUCLEOTIDE SEQUENCE [LARGE SCALE GENOMIC DNA]</scope>
    <source>
        <strain evidence="3">ATCC 27064 / DSM 738 / JCM 4710 / NBRC 13307 / NCIMB 12785 / NRRL 3585 / VKM Ac-602</strain>
        <plasmid evidence="2">pSCL4</plasmid>
    </source>
</reference>
<dbReference type="Proteomes" id="UP000002357">
    <property type="component" value="Plasmid pSCL4"/>
</dbReference>
<evidence type="ECO:0000256" key="1">
    <source>
        <dbReference type="SAM" id="MobiDB-lite"/>
    </source>
</evidence>